<evidence type="ECO:0000256" key="1">
    <source>
        <dbReference type="SAM" id="MobiDB-lite"/>
    </source>
</evidence>
<name>A0ABR1DZD0_NECAM</name>
<evidence type="ECO:0000313" key="2">
    <source>
        <dbReference type="EMBL" id="KAK6755794.1"/>
    </source>
</evidence>
<keyword evidence="3" id="KW-1185">Reference proteome</keyword>
<evidence type="ECO:0000313" key="3">
    <source>
        <dbReference type="Proteomes" id="UP001303046"/>
    </source>
</evidence>
<feature type="compositionally biased region" description="Polar residues" evidence="1">
    <location>
        <begin position="115"/>
        <end position="124"/>
    </location>
</feature>
<comment type="caution">
    <text evidence="2">The sequence shown here is derived from an EMBL/GenBank/DDBJ whole genome shotgun (WGS) entry which is preliminary data.</text>
</comment>
<accession>A0ABR1DZD0</accession>
<reference evidence="2 3" key="1">
    <citation type="submission" date="2023-08" db="EMBL/GenBank/DDBJ databases">
        <title>A Necator americanus chromosomal reference genome.</title>
        <authorList>
            <person name="Ilik V."/>
            <person name="Petrzelkova K.J."/>
            <person name="Pardy F."/>
            <person name="Fuh T."/>
            <person name="Niatou-Singa F.S."/>
            <person name="Gouil Q."/>
            <person name="Baker L."/>
            <person name="Ritchie M.E."/>
            <person name="Jex A.R."/>
            <person name="Gazzola D."/>
            <person name="Li H."/>
            <person name="Toshio Fujiwara R."/>
            <person name="Zhan B."/>
            <person name="Aroian R.V."/>
            <person name="Pafco B."/>
            <person name="Schwarz E.M."/>
        </authorList>
    </citation>
    <scope>NUCLEOTIDE SEQUENCE [LARGE SCALE GENOMIC DNA]</scope>
    <source>
        <strain evidence="2 3">Aroian</strain>
        <tissue evidence="2">Whole animal</tissue>
    </source>
</reference>
<gene>
    <name evidence="2" type="primary">Necator_chrV.g19072</name>
    <name evidence="2" type="ORF">RB195_014281</name>
</gene>
<dbReference type="EMBL" id="JAVFWL010000005">
    <property type="protein sequence ID" value="KAK6755794.1"/>
    <property type="molecule type" value="Genomic_DNA"/>
</dbReference>
<organism evidence="2 3">
    <name type="scientific">Necator americanus</name>
    <name type="common">Human hookworm</name>
    <dbReference type="NCBI Taxonomy" id="51031"/>
    <lineage>
        <taxon>Eukaryota</taxon>
        <taxon>Metazoa</taxon>
        <taxon>Ecdysozoa</taxon>
        <taxon>Nematoda</taxon>
        <taxon>Chromadorea</taxon>
        <taxon>Rhabditida</taxon>
        <taxon>Rhabditina</taxon>
        <taxon>Rhabditomorpha</taxon>
        <taxon>Strongyloidea</taxon>
        <taxon>Ancylostomatidae</taxon>
        <taxon>Bunostominae</taxon>
        <taxon>Necator</taxon>
    </lineage>
</organism>
<feature type="region of interest" description="Disordered" evidence="1">
    <location>
        <begin position="115"/>
        <end position="136"/>
    </location>
</feature>
<dbReference type="Proteomes" id="UP001303046">
    <property type="component" value="Unassembled WGS sequence"/>
</dbReference>
<proteinExistence type="predicted"/>
<sequence>MQPSIGAQLNRASSPIRQRLRSGKRYVVDLHWDSLNNLSDCTVEELTRYIEELGNPLRSDSFSSIATVSAREDFETAIDNIKQGIFLFGALRWSVVARSVVKPLLTPSIAAVSDGPNSVPTASSAAPFRARTQMHE</sequence>
<protein>
    <submittedName>
        <fullName evidence="2">Uncharacterized protein</fullName>
    </submittedName>
</protein>